<keyword evidence="1" id="KW-0812">Transmembrane</keyword>
<dbReference type="EMBL" id="CP016540">
    <property type="protein sequence ID" value="ANU26296.1"/>
    <property type="molecule type" value="Genomic_DNA"/>
</dbReference>
<protein>
    <submittedName>
        <fullName evidence="2">Uncharacterized protein</fullName>
    </submittedName>
</protein>
<keyword evidence="1" id="KW-1133">Transmembrane helix</keyword>
<feature type="transmembrane region" description="Helical" evidence="1">
    <location>
        <begin position="20"/>
        <end position="43"/>
    </location>
</feature>
<name>A0A1B1RZD8_9BACL</name>
<proteinExistence type="predicted"/>
<evidence type="ECO:0000256" key="1">
    <source>
        <dbReference type="SAM" id="Phobius"/>
    </source>
</evidence>
<organism evidence="2 3">
    <name type="scientific">Planococcus versutus</name>
    <dbReference type="NCBI Taxonomy" id="1302659"/>
    <lineage>
        <taxon>Bacteria</taxon>
        <taxon>Bacillati</taxon>
        <taxon>Bacillota</taxon>
        <taxon>Bacilli</taxon>
        <taxon>Bacillales</taxon>
        <taxon>Caryophanaceae</taxon>
        <taxon>Planococcus</taxon>
    </lineage>
</organism>
<dbReference type="AlphaFoldDB" id="A0A1B1RZD8"/>
<evidence type="ECO:0000313" key="3">
    <source>
        <dbReference type="Proteomes" id="UP000053354"/>
    </source>
</evidence>
<accession>A0A1B1RZD8</accession>
<reference evidence="2" key="1">
    <citation type="submission" date="2016-10" db="EMBL/GenBank/DDBJ databases">
        <authorList>
            <person name="See-Too W.S."/>
        </authorList>
    </citation>
    <scope>NUCLEOTIDE SEQUENCE</scope>
    <source>
        <strain evidence="2">L10.15</strain>
    </source>
</reference>
<keyword evidence="1" id="KW-0472">Membrane</keyword>
<keyword evidence="3" id="KW-1185">Reference proteome</keyword>
<dbReference type="KEGG" id="pll:I858_004520"/>
<gene>
    <name evidence="2" type="ORF">I858_004520</name>
</gene>
<sequence length="66" mass="7463">MELLVQPSKRFGMLKSVGHHVLHFMLVPSVFFLFSSALLGSICQEILRNKIKLGEIKRLLKKAAVN</sequence>
<evidence type="ECO:0000313" key="2">
    <source>
        <dbReference type="EMBL" id="ANU26296.1"/>
    </source>
</evidence>
<dbReference type="Proteomes" id="UP000053354">
    <property type="component" value="Chromosome"/>
</dbReference>